<dbReference type="SUPFAM" id="SSF52151">
    <property type="entry name" value="FabD/lysophospholipase-like"/>
    <property type="match status" value="1"/>
</dbReference>
<dbReference type="Gene3D" id="3.40.1090.10">
    <property type="entry name" value="Cytosolic phospholipase A2 catalytic domain"/>
    <property type="match status" value="2"/>
</dbReference>
<dbReference type="Pfam" id="PF01734">
    <property type="entry name" value="Patatin"/>
    <property type="match status" value="1"/>
</dbReference>
<dbReference type="InterPro" id="IPR050301">
    <property type="entry name" value="NTE"/>
</dbReference>
<dbReference type="Proteomes" id="UP000000366">
    <property type="component" value="Chromosome"/>
</dbReference>
<dbReference type="KEGG" id="mpt:Mpe_A0488"/>
<keyword evidence="1 4" id="KW-0378">Hydrolase</keyword>
<evidence type="ECO:0000256" key="4">
    <source>
        <dbReference type="PROSITE-ProRule" id="PRU01161"/>
    </source>
</evidence>
<protein>
    <submittedName>
        <fullName evidence="6">Alpha-beta hydrolase superfamily esterase-like protein</fullName>
    </submittedName>
</protein>
<reference evidence="6 7" key="1">
    <citation type="journal article" date="2007" name="J. Bacteriol.">
        <title>Whole-genome analysis of the methyl tert-butyl ether-degrading beta-proteobacterium Methylibium petroleiphilum PM1.</title>
        <authorList>
            <person name="Kane S.R."/>
            <person name="Chakicherla A.Y."/>
            <person name="Chain P.S.G."/>
            <person name="Schmidt R."/>
            <person name="Shin M.W."/>
            <person name="Legler T.C."/>
            <person name="Scow K.M."/>
            <person name="Larimer F.W."/>
            <person name="Lucas S.M."/>
            <person name="Richardson P.M."/>
            <person name="Hristova K.R."/>
        </authorList>
    </citation>
    <scope>NUCLEOTIDE SEQUENCE [LARGE SCALE GENOMIC DNA]</scope>
    <source>
        <strain evidence="7">ATCC BAA-1232 / LMG 22953 / PM1</strain>
    </source>
</reference>
<dbReference type="PANTHER" id="PTHR14226:SF57">
    <property type="entry name" value="BLR7027 PROTEIN"/>
    <property type="match status" value="1"/>
</dbReference>
<accession>A2SD11</accession>
<dbReference type="InterPro" id="IPR016035">
    <property type="entry name" value="Acyl_Trfase/lysoPLipase"/>
</dbReference>
<evidence type="ECO:0000313" key="7">
    <source>
        <dbReference type="Proteomes" id="UP000000366"/>
    </source>
</evidence>
<dbReference type="GO" id="GO:0016787">
    <property type="term" value="F:hydrolase activity"/>
    <property type="evidence" value="ECO:0007669"/>
    <property type="project" value="UniProtKB-UniRule"/>
</dbReference>
<gene>
    <name evidence="6" type="ordered locus">Mpe_A0488</name>
</gene>
<dbReference type="PROSITE" id="PS51635">
    <property type="entry name" value="PNPLA"/>
    <property type="match status" value="1"/>
</dbReference>
<dbReference type="PANTHER" id="PTHR14226">
    <property type="entry name" value="NEUROPATHY TARGET ESTERASE/SWISS CHEESE D.MELANOGASTER"/>
    <property type="match status" value="1"/>
</dbReference>
<feature type="active site" description="Nucleophile" evidence="4">
    <location>
        <position position="46"/>
    </location>
</feature>
<evidence type="ECO:0000313" key="6">
    <source>
        <dbReference type="EMBL" id="ABM93450.1"/>
    </source>
</evidence>
<dbReference type="RefSeq" id="WP_011828088.1">
    <property type="nucleotide sequence ID" value="NC_008825.1"/>
</dbReference>
<dbReference type="AlphaFoldDB" id="A2SD11"/>
<sequence>MMPRIGLALAGGGPLGAIYEIGALCALEESITGLRLTQCQGYVGVSAGGFVAAGLANGIGPRELCRSFIENEGPPDDVFDPALLMRPAWGEFAKRLARAPGLAGGAALDYALGFATRSQVLDQLGRAMPTGLFSNRTVHQHLSRVFGAPGRSNDFRTLARRLVLVAVDLDSGDARPFGLPGHDHVPISLAVQASAALPGLFPPVEIDGRCYVDGVLRKTLHASVLLDEGLDLLICLNPLVPYDSPADAHRPADGARAPLARLVDGGLPQVLSQTFRTLIRSRMELGLRQYDQLHPDTDILLFEPDARDAKVFFTNPFSYSQRRRMAEHAYQATRTQLRARRAALGPRLARHGLGWSAALDDPRRTLLDTRPTPVGRANEALRRLETTLDALDAALTA</sequence>
<dbReference type="EMBL" id="CP000555">
    <property type="protein sequence ID" value="ABM93450.1"/>
    <property type="molecule type" value="Genomic_DNA"/>
</dbReference>
<dbReference type="eggNOG" id="COG1752">
    <property type="taxonomic scope" value="Bacteria"/>
</dbReference>
<evidence type="ECO:0000259" key="5">
    <source>
        <dbReference type="PROSITE" id="PS51635"/>
    </source>
</evidence>
<dbReference type="GO" id="GO:0016042">
    <property type="term" value="P:lipid catabolic process"/>
    <property type="evidence" value="ECO:0007669"/>
    <property type="project" value="UniProtKB-UniRule"/>
</dbReference>
<keyword evidence="2 4" id="KW-0442">Lipid degradation</keyword>
<feature type="domain" description="PNPLA" evidence="5">
    <location>
        <begin position="8"/>
        <end position="226"/>
    </location>
</feature>
<dbReference type="InterPro" id="IPR002641">
    <property type="entry name" value="PNPLA_dom"/>
</dbReference>
<dbReference type="HOGENOM" id="CLU_055284_2_0_4"/>
<organism evidence="6 7">
    <name type="scientific">Methylibium petroleiphilum (strain ATCC BAA-1232 / LMG 22953 / PM1)</name>
    <dbReference type="NCBI Taxonomy" id="420662"/>
    <lineage>
        <taxon>Bacteria</taxon>
        <taxon>Pseudomonadati</taxon>
        <taxon>Pseudomonadota</taxon>
        <taxon>Betaproteobacteria</taxon>
        <taxon>Burkholderiales</taxon>
        <taxon>Sphaerotilaceae</taxon>
        <taxon>Methylibium</taxon>
    </lineage>
</organism>
<feature type="active site" description="Proton acceptor" evidence="4">
    <location>
        <position position="213"/>
    </location>
</feature>
<evidence type="ECO:0000256" key="1">
    <source>
        <dbReference type="ARBA" id="ARBA00022801"/>
    </source>
</evidence>
<evidence type="ECO:0000256" key="3">
    <source>
        <dbReference type="ARBA" id="ARBA00023098"/>
    </source>
</evidence>
<evidence type="ECO:0000256" key="2">
    <source>
        <dbReference type="ARBA" id="ARBA00022963"/>
    </source>
</evidence>
<feature type="short sequence motif" description="GXSXG" evidence="4">
    <location>
        <begin position="44"/>
        <end position="48"/>
    </location>
</feature>
<comment type="caution">
    <text evidence="4">Lacks conserved residue(s) required for the propagation of feature annotation.</text>
</comment>
<name>A2SD11_METPP</name>
<proteinExistence type="predicted"/>
<keyword evidence="7" id="KW-1185">Reference proteome</keyword>
<keyword evidence="3 4" id="KW-0443">Lipid metabolism</keyword>
<dbReference type="STRING" id="420662.Mpe_A0488"/>